<dbReference type="EMBL" id="JACPRF010000333">
    <property type="protein sequence ID" value="MBI2877394.1"/>
    <property type="molecule type" value="Genomic_DNA"/>
</dbReference>
<dbReference type="InterPro" id="IPR003673">
    <property type="entry name" value="CoA-Trfase_fam_III"/>
</dbReference>
<keyword evidence="1 3" id="KW-0808">Transferase</keyword>
<comment type="caution">
    <text evidence="3">The sequence shown here is derived from an EMBL/GenBank/DDBJ whole genome shotgun (WGS) entry which is preliminary data.</text>
</comment>
<dbReference type="Gene3D" id="3.40.50.10540">
    <property type="entry name" value="Crotonobetainyl-coa:carnitine coa-transferase, domain 1"/>
    <property type="match status" value="2"/>
</dbReference>
<dbReference type="InterPro" id="IPR023606">
    <property type="entry name" value="CoA-Trfase_III_dom_1_sf"/>
</dbReference>
<accession>A0A932FZE4</accession>
<evidence type="ECO:0000256" key="1">
    <source>
        <dbReference type="ARBA" id="ARBA00022679"/>
    </source>
</evidence>
<dbReference type="PANTHER" id="PTHR48207">
    <property type="entry name" value="SUCCINATE--HYDROXYMETHYLGLUTARATE COA-TRANSFERASE"/>
    <property type="match status" value="1"/>
</dbReference>
<dbReference type="AlphaFoldDB" id="A0A932FZE4"/>
<organism evidence="3 4">
    <name type="scientific">Tectimicrobiota bacterium</name>
    <dbReference type="NCBI Taxonomy" id="2528274"/>
    <lineage>
        <taxon>Bacteria</taxon>
        <taxon>Pseudomonadati</taxon>
        <taxon>Nitrospinota/Tectimicrobiota group</taxon>
        <taxon>Candidatus Tectimicrobiota</taxon>
    </lineage>
</organism>
<reference evidence="3" key="1">
    <citation type="submission" date="2020-07" db="EMBL/GenBank/DDBJ databases">
        <title>Huge and variable diversity of episymbiotic CPR bacteria and DPANN archaea in groundwater ecosystems.</title>
        <authorList>
            <person name="He C.Y."/>
            <person name="Keren R."/>
            <person name="Whittaker M."/>
            <person name="Farag I.F."/>
            <person name="Doudna J."/>
            <person name="Cate J.H.D."/>
            <person name="Banfield J.F."/>
        </authorList>
    </citation>
    <scope>NUCLEOTIDE SEQUENCE</scope>
    <source>
        <strain evidence="3">NC_groundwater_672_Ag_B-0.1um_62_36</strain>
    </source>
</reference>
<evidence type="ECO:0000313" key="4">
    <source>
        <dbReference type="Proteomes" id="UP000769766"/>
    </source>
</evidence>
<protein>
    <submittedName>
        <fullName evidence="3">CoA transferase</fullName>
    </submittedName>
</protein>
<gene>
    <name evidence="3" type="ORF">HYY20_10975</name>
</gene>
<name>A0A932FZE4_UNCTE</name>
<dbReference type="SUPFAM" id="SSF89796">
    <property type="entry name" value="CoA-transferase family III (CaiB/BaiF)"/>
    <property type="match status" value="2"/>
</dbReference>
<dbReference type="PANTHER" id="PTHR48207:SF3">
    <property type="entry name" value="SUCCINATE--HYDROXYMETHYLGLUTARATE COA-TRANSFERASE"/>
    <property type="match status" value="1"/>
</dbReference>
<dbReference type="InterPro" id="IPR044855">
    <property type="entry name" value="CoA-Trfase_III_dom3_sf"/>
</dbReference>
<sequence length="830" mass="91155">MSETSHWERNSSLERMGQGALEGLRVLDLGEGIAGPFGATLLADFGAEVIKVEHPEKGDILRWLPPFAPAAGRTASAAGPRPSPGEASLWWAVDGRNKKSFTADLSRPEGQEQVRRLVALADVVIDAFRPGTLERWKLGYEELRRINPRIILVRASGFGQSGPYRDRPGTDLTGAALGGIASLTGYPDGPPVRTGTSMGAYLTGLFSALATLLALYDRDIQATGLGQEIDLALYEPLLRVSEYNFAHYHLEGAIRERIGNGHPAAAPLGNFRTRDGRWAFILAGMDHIFARLCRAMDREELVQDPRFSDRIQRGENGAAINAVVADWAREQTLPELVEKLDRAEVPVGPLYSIAEIFEDPHYRARGNLVEVEDPVLGKLRMQGVSPRLSRTPGQIRWSGPRLGEHNAEILQLIHATPPSGNSAPRPTQDPSSRPRLPLEGLRILDLGSSGAGPIGPTILGEFGAEVIKVEEPGGTHMLLRNVAPYYKDSTLFWAVEGRNKRSITLDLRRPEGQELVRRLAAHCDVVLGDFRCGALEKWGLGYEELKRINERLILVTVSTFGQSGPYRRRAGYDMIGLAAGGLVYLTGTPDRPPVRPGLILGDYTTAITNAVGTLIALHARHRLGQGQWIDATLYESIFRLSEWTTTAYDRLGWKRERLGNRHPSLAPSGIYPTRDGRWVVIDAPTDRLFARLAQALGKEEWLQEERFRSPAARVQNVEDLDEAIQRWAGERIAEEVVEILVAAGVPVCPVCDTREIAEDPHCAARGNLIEVEDPVIGPVRMQGVVPRLSRTPGSVRRGAPALGQDNQEIYGGLLGLGQEELQRLQQDGII</sequence>
<evidence type="ECO:0000256" key="2">
    <source>
        <dbReference type="SAM" id="MobiDB-lite"/>
    </source>
</evidence>
<evidence type="ECO:0000313" key="3">
    <source>
        <dbReference type="EMBL" id="MBI2877394.1"/>
    </source>
</evidence>
<dbReference type="GO" id="GO:0008410">
    <property type="term" value="F:CoA-transferase activity"/>
    <property type="evidence" value="ECO:0007669"/>
    <property type="project" value="TreeGrafter"/>
</dbReference>
<dbReference type="Pfam" id="PF02515">
    <property type="entry name" value="CoA_transf_3"/>
    <property type="match status" value="2"/>
</dbReference>
<feature type="region of interest" description="Disordered" evidence="2">
    <location>
        <begin position="415"/>
        <end position="436"/>
    </location>
</feature>
<feature type="compositionally biased region" description="Polar residues" evidence="2">
    <location>
        <begin position="418"/>
        <end position="431"/>
    </location>
</feature>
<dbReference type="Gene3D" id="3.30.1540.10">
    <property type="entry name" value="formyl-coa transferase, domain 3"/>
    <property type="match status" value="2"/>
</dbReference>
<dbReference type="Proteomes" id="UP000769766">
    <property type="component" value="Unassembled WGS sequence"/>
</dbReference>
<proteinExistence type="predicted"/>
<dbReference type="InterPro" id="IPR050483">
    <property type="entry name" value="CoA-transferase_III_domain"/>
</dbReference>